<dbReference type="RefSeq" id="WP_147349965.1">
    <property type="nucleotide sequence ID" value="NZ_QSHB01000008.1"/>
</dbReference>
<gene>
    <name evidence="1" type="ORF">DXA22_08560</name>
</gene>
<dbReference type="Proteomes" id="UP000284163">
    <property type="component" value="Unassembled WGS sequence"/>
</dbReference>
<proteinExistence type="predicted"/>
<name>A0A413KBB2_BIFPS</name>
<accession>A0A413KBB2</accession>
<protein>
    <submittedName>
        <fullName evidence="1">Uncharacterized protein</fullName>
    </submittedName>
</protein>
<reference evidence="1 2" key="1">
    <citation type="submission" date="2018-08" db="EMBL/GenBank/DDBJ databases">
        <title>A genome reference for cultivated species of the human gut microbiota.</title>
        <authorList>
            <person name="Zou Y."/>
            <person name="Xue W."/>
            <person name="Luo G."/>
        </authorList>
    </citation>
    <scope>NUCLEOTIDE SEQUENCE [LARGE SCALE GENOMIC DNA]</scope>
    <source>
        <strain evidence="1 2">CF01-1</strain>
    </source>
</reference>
<evidence type="ECO:0000313" key="2">
    <source>
        <dbReference type="Proteomes" id="UP000284163"/>
    </source>
</evidence>
<dbReference type="AlphaFoldDB" id="A0A413KBB2"/>
<organism evidence="1 2">
    <name type="scientific">Bifidobacterium pseudocatenulatum</name>
    <dbReference type="NCBI Taxonomy" id="28026"/>
    <lineage>
        <taxon>Bacteria</taxon>
        <taxon>Bacillati</taxon>
        <taxon>Actinomycetota</taxon>
        <taxon>Actinomycetes</taxon>
        <taxon>Bifidobacteriales</taxon>
        <taxon>Bifidobacteriaceae</taxon>
        <taxon>Bifidobacterium</taxon>
    </lineage>
</organism>
<evidence type="ECO:0000313" key="1">
    <source>
        <dbReference type="EMBL" id="RGY75565.1"/>
    </source>
</evidence>
<comment type="caution">
    <text evidence="1">The sequence shown here is derived from an EMBL/GenBank/DDBJ whole genome shotgun (WGS) entry which is preliminary data.</text>
</comment>
<dbReference type="EMBL" id="QSDK01000015">
    <property type="protein sequence ID" value="RGY75565.1"/>
    <property type="molecule type" value="Genomic_DNA"/>
</dbReference>
<sequence>MAEKRAEDAASIRLNEMERDDCLLRAWVGRRDALDFLAREIADYNEIVPDHDRMVVRMVYRLVRTAILMFRIDPMIPVEYGEDFRRIAIENGSDGMDLIADSVRWHGARRWRDDPDVSAEGAAPRTFYGKIVVPGENLEDEYTADLTHETDIVTYKKALEYIWREDNITGGRWNRDIGPWSYK</sequence>